<evidence type="ECO:0000313" key="3">
    <source>
        <dbReference type="Proteomes" id="UP000198406"/>
    </source>
</evidence>
<dbReference type="FunCoup" id="A0A1Z5JWK9">
    <property type="interactions" value="127"/>
</dbReference>
<dbReference type="AlphaFoldDB" id="A0A1Z5JWK9"/>
<dbReference type="Pfam" id="PF09055">
    <property type="entry name" value="Sod_Ni"/>
    <property type="match status" value="1"/>
</dbReference>
<comment type="caution">
    <text evidence="2">The sequence shown here is derived from an EMBL/GenBank/DDBJ whole genome shotgun (WGS) entry which is preliminary data.</text>
</comment>
<gene>
    <name evidence="2" type="ORF">FisN_31Hu015</name>
</gene>
<dbReference type="CDD" id="cd00196">
    <property type="entry name" value="Ubiquitin_like_fold"/>
    <property type="match status" value="1"/>
</dbReference>
<dbReference type="OrthoDB" id="2332596at2759"/>
<dbReference type="GO" id="GO:0004784">
    <property type="term" value="F:superoxide dismutase activity"/>
    <property type="evidence" value="ECO:0007669"/>
    <property type="project" value="InterPro"/>
</dbReference>
<feature type="domain" description="Ubiquitin-like" evidence="1">
    <location>
        <begin position="94"/>
        <end position="165"/>
    </location>
</feature>
<sequence length="393" mass="45454">MSGITVVIFDLLTRKATRFRFQPQTTFRNIMKVYEEKFGVPVAQQRLYFNNNPLEENTAIGNSAVQNGNVIDLDRLFFAEFCLSSRASPFSSKVLLYMRQIPDRFVPIIVESAASIHTLMKRFEAHFHDSPIERQSLTFYGIPLEKHRTVNDYHLKNNSIIDVALDNEELAPSLQNPPPLNNAPLLTVHVRSISGKTLTLCVRRSSKISKMKRIIYEKTGILPNDQRLRYFGESFNKSNTFGSMLPDETQQSDEIHFDLMVALPYRHNRGDVPIGSFDEPAMVAELKLRAARIRKSIHKVKKLRGELRDFTKIEYWMNKKEKYATDIFKTVAEFCLCERVERRNFDDEDFFHAALKAHHKVMRLALDLKSSVDIATVDKLDAALKKLFIMYIQ</sequence>
<dbReference type="InterPro" id="IPR029071">
    <property type="entry name" value="Ubiquitin-like_domsf"/>
</dbReference>
<keyword evidence="3" id="KW-1185">Reference proteome</keyword>
<proteinExistence type="predicted"/>
<dbReference type="SUPFAM" id="SSF54236">
    <property type="entry name" value="Ubiquitin-like"/>
    <property type="match status" value="3"/>
</dbReference>
<dbReference type="Pfam" id="PF00240">
    <property type="entry name" value="ubiquitin"/>
    <property type="match status" value="3"/>
</dbReference>
<dbReference type="InterPro" id="IPR050158">
    <property type="entry name" value="Ubiquitin_ubiquitin-like"/>
</dbReference>
<dbReference type="Gene3D" id="3.10.20.90">
    <property type="entry name" value="Phosphatidylinositol 3-kinase Catalytic Subunit, Chain A, domain 1"/>
    <property type="match status" value="3"/>
</dbReference>
<dbReference type="GO" id="GO:0016151">
    <property type="term" value="F:nickel cation binding"/>
    <property type="evidence" value="ECO:0007669"/>
    <property type="project" value="InterPro"/>
</dbReference>
<evidence type="ECO:0000313" key="2">
    <source>
        <dbReference type="EMBL" id="GAX18232.1"/>
    </source>
</evidence>
<accession>A0A1Z5JWK9</accession>
<reference evidence="2 3" key="1">
    <citation type="journal article" date="2015" name="Plant Cell">
        <title>Oil accumulation by the oleaginous diatom Fistulifera solaris as revealed by the genome and transcriptome.</title>
        <authorList>
            <person name="Tanaka T."/>
            <person name="Maeda Y."/>
            <person name="Veluchamy A."/>
            <person name="Tanaka M."/>
            <person name="Abida H."/>
            <person name="Marechal E."/>
            <person name="Bowler C."/>
            <person name="Muto M."/>
            <person name="Sunaga Y."/>
            <person name="Tanaka M."/>
            <person name="Yoshino T."/>
            <person name="Taniguchi T."/>
            <person name="Fukuda Y."/>
            <person name="Nemoto M."/>
            <person name="Matsumoto M."/>
            <person name="Wong P.S."/>
            <person name="Aburatani S."/>
            <person name="Fujibuchi W."/>
        </authorList>
    </citation>
    <scope>NUCLEOTIDE SEQUENCE [LARGE SCALE GENOMIC DNA]</scope>
    <source>
        <strain evidence="2 3">JPCC DA0580</strain>
    </source>
</reference>
<dbReference type="EMBL" id="BDSP01000125">
    <property type="protein sequence ID" value="GAX18232.1"/>
    <property type="molecule type" value="Genomic_DNA"/>
</dbReference>
<dbReference type="Gene3D" id="1.20.120.400">
    <property type="entry name" value="Nickel-containing superoxide dismutase"/>
    <property type="match status" value="1"/>
</dbReference>
<dbReference type="PROSITE" id="PS50053">
    <property type="entry name" value="UBIQUITIN_2"/>
    <property type="match status" value="3"/>
</dbReference>
<evidence type="ECO:0000259" key="1">
    <source>
        <dbReference type="PROSITE" id="PS50053"/>
    </source>
</evidence>
<dbReference type="CDD" id="cd17039">
    <property type="entry name" value="Ubl_ubiquitin_like"/>
    <property type="match status" value="2"/>
</dbReference>
<organism evidence="2 3">
    <name type="scientific">Fistulifera solaris</name>
    <name type="common">Oleaginous diatom</name>
    <dbReference type="NCBI Taxonomy" id="1519565"/>
    <lineage>
        <taxon>Eukaryota</taxon>
        <taxon>Sar</taxon>
        <taxon>Stramenopiles</taxon>
        <taxon>Ochrophyta</taxon>
        <taxon>Bacillariophyta</taxon>
        <taxon>Bacillariophyceae</taxon>
        <taxon>Bacillariophycidae</taxon>
        <taxon>Naviculales</taxon>
        <taxon>Naviculaceae</taxon>
        <taxon>Fistulifera</taxon>
    </lineage>
</organism>
<dbReference type="PANTHER" id="PTHR10666">
    <property type="entry name" value="UBIQUITIN"/>
    <property type="match status" value="1"/>
</dbReference>
<dbReference type="InterPro" id="IPR000626">
    <property type="entry name" value="Ubiquitin-like_dom"/>
</dbReference>
<feature type="domain" description="Ubiquitin-like" evidence="1">
    <location>
        <begin position="186"/>
        <end position="244"/>
    </location>
</feature>
<dbReference type="InterPro" id="IPR014123">
    <property type="entry name" value="Superoxide_dismutase_Ni-type"/>
</dbReference>
<dbReference type="Proteomes" id="UP000198406">
    <property type="component" value="Unassembled WGS sequence"/>
</dbReference>
<dbReference type="SMART" id="SM00213">
    <property type="entry name" value="UBQ"/>
    <property type="match status" value="3"/>
</dbReference>
<feature type="domain" description="Ubiquitin-like" evidence="1">
    <location>
        <begin position="4"/>
        <end position="73"/>
    </location>
</feature>
<name>A0A1Z5JWK9_FISSO</name>
<dbReference type="InParanoid" id="A0A1Z5JWK9"/>
<dbReference type="InterPro" id="IPR036502">
    <property type="entry name" value="NiSOD_sf"/>
</dbReference>
<protein>
    <recommendedName>
        <fullName evidence="1">Ubiquitin-like domain-containing protein</fullName>
    </recommendedName>
</protein>